<keyword evidence="6" id="KW-1133">Transmembrane helix</keyword>
<dbReference type="SMART" id="SM00028">
    <property type="entry name" value="TPR"/>
    <property type="match status" value="3"/>
</dbReference>
<dbReference type="PROSITE" id="PS50005">
    <property type="entry name" value="TPR"/>
    <property type="match status" value="2"/>
</dbReference>
<dbReference type="InterPro" id="IPR011990">
    <property type="entry name" value="TPR-like_helical_dom_sf"/>
</dbReference>
<dbReference type="PROSITE" id="PS50059">
    <property type="entry name" value="FKBP_PPIASE"/>
    <property type="match status" value="1"/>
</dbReference>
<dbReference type="EC" id="5.2.1.8" evidence="3"/>
<comment type="catalytic activity">
    <reaction evidence="3">
        <text>[protein]-peptidylproline (omega=180) = [protein]-peptidylproline (omega=0)</text>
        <dbReference type="Rhea" id="RHEA:16237"/>
        <dbReference type="Rhea" id="RHEA-COMP:10747"/>
        <dbReference type="Rhea" id="RHEA-COMP:10748"/>
        <dbReference type="ChEBI" id="CHEBI:83833"/>
        <dbReference type="ChEBI" id="CHEBI:83834"/>
        <dbReference type="EC" id="5.2.1.8"/>
    </reaction>
</comment>
<dbReference type="SUPFAM" id="SSF48452">
    <property type="entry name" value="TPR-like"/>
    <property type="match status" value="1"/>
</dbReference>
<evidence type="ECO:0000256" key="5">
    <source>
        <dbReference type="SAM" id="MobiDB-lite"/>
    </source>
</evidence>
<dbReference type="GO" id="GO:0043066">
    <property type="term" value="P:negative regulation of apoptotic process"/>
    <property type="evidence" value="ECO:0007669"/>
    <property type="project" value="TreeGrafter"/>
</dbReference>
<keyword evidence="2 4" id="KW-0802">TPR repeat</keyword>
<dbReference type="InterPro" id="IPR050754">
    <property type="entry name" value="FKBP4/5/8-like"/>
</dbReference>
<keyword evidence="9" id="KW-1185">Reference proteome</keyword>
<evidence type="ECO:0000313" key="8">
    <source>
        <dbReference type="EMBL" id="CAL1680510.1"/>
    </source>
</evidence>
<accession>A0AAV2NLC7</accession>
<keyword evidence="6" id="KW-0812">Transmembrane</keyword>
<gene>
    <name evidence="8" type="ORF">LPLAT_LOCUS6513</name>
</gene>
<feature type="region of interest" description="Disordered" evidence="5">
    <location>
        <begin position="1"/>
        <end position="20"/>
    </location>
</feature>
<dbReference type="GO" id="GO:0016020">
    <property type="term" value="C:membrane"/>
    <property type="evidence" value="ECO:0007669"/>
    <property type="project" value="TreeGrafter"/>
</dbReference>
<reference evidence="8" key="1">
    <citation type="submission" date="2024-04" db="EMBL/GenBank/DDBJ databases">
        <authorList>
            <consortium name="Molecular Ecology Group"/>
        </authorList>
    </citation>
    <scope>NUCLEOTIDE SEQUENCE</scope>
</reference>
<name>A0AAV2NLC7_9HYME</name>
<dbReference type="Pfam" id="PF00254">
    <property type="entry name" value="FKBP_C"/>
    <property type="match status" value="1"/>
</dbReference>
<dbReference type="InterPro" id="IPR046357">
    <property type="entry name" value="PPIase_dom_sf"/>
</dbReference>
<dbReference type="GO" id="GO:0012505">
    <property type="term" value="C:endomembrane system"/>
    <property type="evidence" value="ECO:0007669"/>
    <property type="project" value="TreeGrafter"/>
</dbReference>
<evidence type="ECO:0000256" key="1">
    <source>
        <dbReference type="ARBA" id="ARBA00022737"/>
    </source>
</evidence>
<protein>
    <recommendedName>
        <fullName evidence="3">peptidylprolyl isomerase</fullName>
        <ecNumber evidence="3">5.2.1.8</ecNumber>
    </recommendedName>
</protein>
<dbReference type="InterPro" id="IPR001179">
    <property type="entry name" value="PPIase_FKBP_dom"/>
</dbReference>
<sequence length="385" mass="43764">MAVDTFENAEHEKMDENMMSQGGTQADFIREELNFNIDSEDPVTKASLNDHPVDEWIDIFGNGQLKKRVIRKGENGTRPNRGDICTLNITGKLEDSKVVEEYENLVIQLGDMEVIQGLDLAIALMDVGEVAEIVVDPRFAYGKHGKRPIPPDATIIYTVELKTSELEPEIEMLSINQRREISNKKRERGNWWFTRMELPFAIQCYRKALEYLSSTKSSTNQSEEEESVSDAELQILLEDRIKVHNNLAAALIKTEAYDAALENVEHVLRCQPQNVKALFRKGTILRLKGEYAKAYAIFTEMQKLNPDMKIFTTELITLKDKITKNAEKEKQLYRKMLGVVQDKNSSKDGKADDKSKREFAKGVLWTLIGAASVAAISIFIHRFTS</sequence>
<dbReference type="SUPFAM" id="SSF54534">
    <property type="entry name" value="FKBP-like"/>
    <property type="match status" value="1"/>
</dbReference>
<feature type="repeat" description="TPR" evidence="4">
    <location>
        <begin position="241"/>
        <end position="274"/>
    </location>
</feature>
<dbReference type="EMBL" id="OZ034825">
    <property type="protein sequence ID" value="CAL1680510.1"/>
    <property type="molecule type" value="Genomic_DNA"/>
</dbReference>
<evidence type="ECO:0000256" key="6">
    <source>
        <dbReference type="SAM" id="Phobius"/>
    </source>
</evidence>
<evidence type="ECO:0000256" key="2">
    <source>
        <dbReference type="ARBA" id="ARBA00022803"/>
    </source>
</evidence>
<dbReference type="Proteomes" id="UP001497644">
    <property type="component" value="Chromosome 2"/>
</dbReference>
<keyword evidence="1" id="KW-0677">Repeat</keyword>
<dbReference type="GO" id="GO:0005740">
    <property type="term" value="C:mitochondrial envelope"/>
    <property type="evidence" value="ECO:0007669"/>
    <property type="project" value="TreeGrafter"/>
</dbReference>
<dbReference type="Gene3D" id="3.10.50.40">
    <property type="match status" value="1"/>
</dbReference>
<dbReference type="GO" id="GO:0044183">
    <property type="term" value="F:protein folding chaperone"/>
    <property type="evidence" value="ECO:0007669"/>
    <property type="project" value="TreeGrafter"/>
</dbReference>
<dbReference type="PANTHER" id="PTHR46512">
    <property type="entry name" value="PEPTIDYLPROLYL ISOMERASE"/>
    <property type="match status" value="1"/>
</dbReference>
<proteinExistence type="predicted"/>
<feature type="repeat" description="TPR" evidence="4">
    <location>
        <begin position="275"/>
        <end position="308"/>
    </location>
</feature>
<dbReference type="Gene3D" id="1.25.40.10">
    <property type="entry name" value="Tetratricopeptide repeat domain"/>
    <property type="match status" value="1"/>
</dbReference>
<feature type="transmembrane region" description="Helical" evidence="6">
    <location>
        <begin position="362"/>
        <end position="380"/>
    </location>
</feature>
<dbReference type="GO" id="GO:0005829">
    <property type="term" value="C:cytosol"/>
    <property type="evidence" value="ECO:0007669"/>
    <property type="project" value="TreeGrafter"/>
</dbReference>
<keyword evidence="6" id="KW-0472">Membrane</keyword>
<dbReference type="PANTHER" id="PTHR46512:SF1">
    <property type="entry name" value="PEPTIDYLPROLYL ISOMERASE"/>
    <property type="match status" value="1"/>
</dbReference>
<evidence type="ECO:0000256" key="3">
    <source>
        <dbReference type="PROSITE-ProRule" id="PRU00277"/>
    </source>
</evidence>
<organism evidence="8 9">
    <name type="scientific">Lasius platythorax</name>
    <dbReference type="NCBI Taxonomy" id="488582"/>
    <lineage>
        <taxon>Eukaryota</taxon>
        <taxon>Metazoa</taxon>
        <taxon>Ecdysozoa</taxon>
        <taxon>Arthropoda</taxon>
        <taxon>Hexapoda</taxon>
        <taxon>Insecta</taxon>
        <taxon>Pterygota</taxon>
        <taxon>Neoptera</taxon>
        <taxon>Endopterygota</taxon>
        <taxon>Hymenoptera</taxon>
        <taxon>Apocrita</taxon>
        <taxon>Aculeata</taxon>
        <taxon>Formicoidea</taxon>
        <taxon>Formicidae</taxon>
        <taxon>Formicinae</taxon>
        <taxon>Lasius</taxon>
        <taxon>Lasius</taxon>
    </lineage>
</organism>
<dbReference type="GO" id="GO:0003755">
    <property type="term" value="F:peptidyl-prolyl cis-trans isomerase activity"/>
    <property type="evidence" value="ECO:0007669"/>
    <property type="project" value="UniProtKB-KW"/>
</dbReference>
<evidence type="ECO:0000256" key="4">
    <source>
        <dbReference type="PROSITE-ProRule" id="PRU00339"/>
    </source>
</evidence>
<keyword evidence="3" id="KW-0697">Rotamase</keyword>
<feature type="domain" description="PPIase FKBP-type" evidence="7">
    <location>
        <begin position="82"/>
        <end position="165"/>
    </location>
</feature>
<dbReference type="InterPro" id="IPR019734">
    <property type="entry name" value="TPR_rpt"/>
</dbReference>
<evidence type="ECO:0000313" key="9">
    <source>
        <dbReference type="Proteomes" id="UP001497644"/>
    </source>
</evidence>
<keyword evidence="3" id="KW-0413">Isomerase</keyword>
<dbReference type="AlphaFoldDB" id="A0AAV2NLC7"/>
<evidence type="ECO:0000259" key="7">
    <source>
        <dbReference type="PROSITE" id="PS50059"/>
    </source>
</evidence>